<accession>A0ABR2CBA8</accession>
<name>A0ABR2CBA8_9ROSI</name>
<organism evidence="1 2">
    <name type="scientific">Hibiscus sabdariffa</name>
    <name type="common">roselle</name>
    <dbReference type="NCBI Taxonomy" id="183260"/>
    <lineage>
        <taxon>Eukaryota</taxon>
        <taxon>Viridiplantae</taxon>
        <taxon>Streptophyta</taxon>
        <taxon>Embryophyta</taxon>
        <taxon>Tracheophyta</taxon>
        <taxon>Spermatophyta</taxon>
        <taxon>Magnoliopsida</taxon>
        <taxon>eudicotyledons</taxon>
        <taxon>Gunneridae</taxon>
        <taxon>Pentapetalae</taxon>
        <taxon>rosids</taxon>
        <taxon>malvids</taxon>
        <taxon>Malvales</taxon>
        <taxon>Malvaceae</taxon>
        <taxon>Malvoideae</taxon>
        <taxon>Hibiscus</taxon>
    </lineage>
</organism>
<evidence type="ECO:0000313" key="2">
    <source>
        <dbReference type="Proteomes" id="UP001472677"/>
    </source>
</evidence>
<evidence type="ECO:0000313" key="1">
    <source>
        <dbReference type="EMBL" id="KAK8516705.1"/>
    </source>
</evidence>
<dbReference type="PANTHER" id="PTHR46692">
    <property type="entry name" value="INOSINE-URIDINE PREFERRING NUCLEOSIDE HYDROLASE FAMILY PROTEIN"/>
    <property type="match status" value="1"/>
</dbReference>
<sequence length="193" mass="21590">MRNTRNHKGENEFAEMQYMNITVVTSNQPYGALDGSNPQITGHSMPKFNIHKNVVHSGHVQMGMQDPFCLQKGKRKISVKAKANHGKRNTDHSIRECKLSDSGEGNDKQIMIREAQIILSDNDGIYIVIGHICNAYDNNKRNIFTVGSNEYAEFNMLLDPSVAKVVFTLYVNITLVPLQMQGKVSSLVKGPLN</sequence>
<keyword evidence="2" id="KW-1185">Reference proteome</keyword>
<dbReference type="Proteomes" id="UP001472677">
    <property type="component" value="Unassembled WGS sequence"/>
</dbReference>
<comment type="caution">
    <text evidence="1">The sequence shown here is derived from an EMBL/GenBank/DDBJ whole genome shotgun (WGS) entry which is preliminary data.</text>
</comment>
<dbReference type="EMBL" id="JBBPBM010000057">
    <property type="protein sequence ID" value="KAK8516705.1"/>
    <property type="molecule type" value="Genomic_DNA"/>
</dbReference>
<dbReference type="PANTHER" id="PTHR46692:SF2">
    <property type="entry name" value="INOSINE_URIDINE-PREFERRING NUCLEOSIDE HYDROLASE DOMAIN-CONTAINING PROTEIN"/>
    <property type="match status" value="1"/>
</dbReference>
<dbReference type="Gene3D" id="3.90.245.10">
    <property type="entry name" value="Ribonucleoside hydrolase-like"/>
    <property type="match status" value="1"/>
</dbReference>
<gene>
    <name evidence="1" type="ORF">V6N12_049426</name>
</gene>
<reference evidence="1 2" key="1">
    <citation type="journal article" date="2024" name="G3 (Bethesda)">
        <title>Genome assembly of Hibiscus sabdariffa L. provides insights into metabolisms of medicinal natural products.</title>
        <authorList>
            <person name="Kim T."/>
        </authorList>
    </citation>
    <scope>NUCLEOTIDE SEQUENCE [LARGE SCALE GENOMIC DNA]</scope>
    <source>
        <strain evidence="1">TK-2024</strain>
        <tissue evidence="1">Old leaves</tissue>
    </source>
</reference>
<dbReference type="InterPro" id="IPR036452">
    <property type="entry name" value="Ribo_hydro-like"/>
</dbReference>
<dbReference type="SUPFAM" id="SSF53590">
    <property type="entry name" value="Nucleoside hydrolase"/>
    <property type="match status" value="1"/>
</dbReference>
<protein>
    <recommendedName>
        <fullName evidence="3">Inosine/uridine-preferring nucleoside hydrolase domain-containing protein</fullName>
    </recommendedName>
</protein>
<evidence type="ECO:0008006" key="3">
    <source>
        <dbReference type="Google" id="ProtNLM"/>
    </source>
</evidence>
<proteinExistence type="predicted"/>